<accession>A0A8J8T2V1</accession>
<protein>
    <submittedName>
        <fullName evidence="1">Uncharacterized protein</fullName>
    </submittedName>
</protein>
<proteinExistence type="predicted"/>
<dbReference type="Proteomes" id="UP000785679">
    <property type="component" value="Unassembled WGS sequence"/>
</dbReference>
<dbReference type="AlphaFoldDB" id="A0A8J8T2V1"/>
<reference evidence="1" key="1">
    <citation type="submission" date="2019-06" db="EMBL/GenBank/DDBJ databases">
        <authorList>
            <person name="Zheng W."/>
        </authorList>
    </citation>
    <scope>NUCLEOTIDE SEQUENCE</scope>
    <source>
        <strain evidence="1">QDHG01</strain>
    </source>
</reference>
<evidence type="ECO:0000313" key="2">
    <source>
        <dbReference type="Proteomes" id="UP000785679"/>
    </source>
</evidence>
<keyword evidence="2" id="KW-1185">Reference proteome</keyword>
<sequence>MNQERLLHEKVLKKVSQLWHSSKEPLMLLKDAAKDQITIQRPSMISETHRHWLKFSSTTFLRCTIRKLLSQTQSEP</sequence>
<name>A0A8J8T2V1_HALGN</name>
<dbReference type="EMBL" id="RRYP01008395">
    <property type="protein sequence ID" value="TNV79805.1"/>
    <property type="molecule type" value="Genomic_DNA"/>
</dbReference>
<comment type="caution">
    <text evidence="1">The sequence shown here is derived from an EMBL/GenBank/DDBJ whole genome shotgun (WGS) entry which is preliminary data.</text>
</comment>
<gene>
    <name evidence="1" type="ORF">FGO68_gene8420</name>
</gene>
<organism evidence="1 2">
    <name type="scientific">Halteria grandinella</name>
    <dbReference type="NCBI Taxonomy" id="5974"/>
    <lineage>
        <taxon>Eukaryota</taxon>
        <taxon>Sar</taxon>
        <taxon>Alveolata</taxon>
        <taxon>Ciliophora</taxon>
        <taxon>Intramacronucleata</taxon>
        <taxon>Spirotrichea</taxon>
        <taxon>Stichotrichia</taxon>
        <taxon>Sporadotrichida</taxon>
        <taxon>Halteriidae</taxon>
        <taxon>Halteria</taxon>
    </lineage>
</organism>
<evidence type="ECO:0000313" key="1">
    <source>
        <dbReference type="EMBL" id="TNV79805.1"/>
    </source>
</evidence>